<dbReference type="Proteomes" id="UP000887565">
    <property type="component" value="Unplaced"/>
</dbReference>
<name>A0A915JY47_ROMCU</name>
<dbReference type="WBParaSite" id="nRc.2.0.1.t30929-RA">
    <property type="protein sequence ID" value="nRc.2.0.1.t30929-RA"/>
    <property type="gene ID" value="nRc.2.0.1.g30929"/>
</dbReference>
<protein>
    <submittedName>
        <fullName evidence="2">Uncharacterized protein</fullName>
    </submittedName>
</protein>
<organism evidence="1 2">
    <name type="scientific">Romanomermis culicivorax</name>
    <name type="common">Nematode worm</name>
    <dbReference type="NCBI Taxonomy" id="13658"/>
    <lineage>
        <taxon>Eukaryota</taxon>
        <taxon>Metazoa</taxon>
        <taxon>Ecdysozoa</taxon>
        <taxon>Nematoda</taxon>
        <taxon>Enoplea</taxon>
        <taxon>Dorylaimia</taxon>
        <taxon>Mermithida</taxon>
        <taxon>Mermithoidea</taxon>
        <taxon>Mermithidae</taxon>
        <taxon>Romanomermis</taxon>
    </lineage>
</organism>
<sequence length="100" mass="11335">MSNSKYIKKTKLYTEEDLENAARHVLSKECSEHKAIENQKFSRTKLRDKIAELEGTAALKTIQGRRRVLSNEQEAQLVQLIKEMASAGFAPSPKQVFSIV</sequence>
<keyword evidence="1" id="KW-1185">Reference proteome</keyword>
<reference evidence="2" key="1">
    <citation type="submission" date="2022-11" db="UniProtKB">
        <authorList>
            <consortium name="WormBaseParasite"/>
        </authorList>
    </citation>
    <scope>IDENTIFICATION</scope>
</reference>
<accession>A0A915JY47</accession>
<evidence type="ECO:0000313" key="2">
    <source>
        <dbReference type="WBParaSite" id="nRc.2.0.1.t30929-RA"/>
    </source>
</evidence>
<proteinExistence type="predicted"/>
<evidence type="ECO:0000313" key="1">
    <source>
        <dbReference type="Proteomes" id="UP000887565"/>
    </source>
</evidence>
<dbReference type="AlphaFoldDB" id="A0A915JY47"/>